<name>A0A382DIA8_9ZZZZ</name>
<protein>
    <submittedName>
        <fullName evidence="2">Uncharacterized protein</fullName>
    </submittedName>
</protein>
<dbReference type="EMBL" id="UINC01039517">
    <property type="protein sequence ID" value="SVB38118.1"/>
    <property type="molecule type" value="Genomic_DNA"/>
</dbReference>
<reference evidence="2" key="1">
    <citation type="submission" date="2018-05" db="EMBL/GenBank/DDBJ databases">
        <authorList>
            <person name="Lanie J.A."/>
            <person name="Ng W.-L."/>
            <person name="Kazmierczak K.M."/>
            <person name="Andrzejewski T.M."/>
            <person name="Davidsen T.M."/>
            <person name="Wayne K.J."/>
            <person name="Tettelin H."/>
            <person name="Glass J.I."/>
            <person name="Rusch D."/>
            <person name="Podicherti R."/>
            <person name="Tsui H.-C.T."/>
            <person name="Winkler M.E."/>
        </authorList>
    </citation>
    <scope>NUCLEOTIDE SEQUENCE</scope>
</reference>
<evidence type="ECO:0000313" key="2">
    <source>
        <dbReference type="EMBL" id="SVB38118.1"/>
    </source>
</evidence>
<sequence>MVATIPNAIDVSNPHPRLRRNGRIKKSSIDGITSHSMLSAKSATCAVSSVSLYSHVIDIMLARGSEMTSAPNTADLFAISLAVTITAPEKRPLPARLTQSMVPEAGASTQSCRYIIFDLLKTGIGFIL</sequence>
<feature type="region of interest" description="Disordered" evidence="1">
    <location>
        <begin position="1"/>
        <end position="21"/>
    </location>
</feature>
<evidence type="ECO:0000256" key="1">
    <source>
        <dbReference type="SAM" id="MobiDB-lite"/>
    </source>
</evidence>
<gene>
    <name evidence="2" type="ORF">METZ01_LOCUS190972</name>
</gene>
<proteinExistence type="predicted"/>
<organism evidence="2">
    <name type="scientific">marine metagenome</name>
    <dbReference type="NCBI Taxonomy" id="408172"/>
    <lineage>
        <taxon>unclassified sequences</taxon>
        <taxon>metagenomes</taxon>
        <taxon>ecological metagenomes</taxon>
    </lineage>
</organism>
<dbReference type="AlphaFoldDB" id="A0A382DIA8"/>
<accession>A0A382DIA8</accession>